<dbReference type="PANTHER" id="PTHR15141">
    <property type="entry name" value="TRANSCRIPTION ELONGATION FACTOR B POLYPEPTIDE 3"/>
    <property type="match status" value="1"/>
</dbReference>
<dbReference type="Proteomes" id="UP000000707">
    <property type="component" value="Unassembled WGS sequence"/>
</dbReference>
<reference evidence="2 3" key="1">
    <citation type="journal article" date="2011" name="Proc. Natl. Acad. Sci. U.S.A.">
        <title>Comparative genomics of xylose-fermenting fungi for enhanced biofuel production.</title>
        <authorList>
            <person name="Wohlbach D.J."/>
            <person name="Kuo A."/>
            <person name="Sato T.K."/>
            <person name="Potts K.M."/>
            <person name="Salamov A.A."/>
            <person name="LaButti K.M."/>
            <person name="Sun H."/>
            <person name="Clum A."/>
            <person name="Pangilinan J.L."/>
            <person name="Lindquist E.A."/>
            <person name="Lucas S."/>
            <person name="Lapidus A."/>
            <person name="Jin M."/>
            <person name="Gunawan C."/>
            <person name="Balan V."/>
            <person name="Dale B.E."/>
            <person name="Jeffries T.W."/>
            <person name="Zinkel R."/>
            <person name="Barry K.W."/>
            <person name="Grigoriev I.V."/>
            <person name="Gasch A.P."/>
        </authorList>
    </citation>
    <scope>NUCLEOTIDE SEQUENCE [LARGE SCALE GENOMIC DNA]</scope>
    <source>
        <strain evidence="3">ATCC 10573 / BCRC 21748 / CBS 615 / JCM 9827 / NBRC 10315 / NRRL Y-1498 / VKM Y-70</strain>
    </source>
</reference>
<dbReference type="eggNOG" id="ENOG502S9JG">
    <property type="taxonomic scope" value="Eukaryota"/>
</dbReference>
<sequence length="280" mass="31598">MGRLLKLSHIAIQKCIRHSNQITNVGDLPYHLVRPLLVTMNAKQLALVEANSANIIPFSDELWHQLIKKDFPNRPPKPNPKAVTAGSRMATKALYNQYHEEQESFKRHSTERLKSFTKMLERQKSENSVIQVEQILRDPTVQPSHAFRGNKNSILNKARRELQSRMLMFPKKAMRTPVRPPPGPVPALVSPRLRPVVKPQKPLVSPQKPLLLPQKHTPVSSPKKSAPSAPQSKSTLESKISIQRKRRKVESSKSLSPTATKPNDSEAKSDIKSIKSSVFH</sequence>
<dbReference type="Gene3D" id="6.10.250.3180">
    <property type="match status" value="1"/>
</dbReference>
<evidence type="ECO:0000256" key="1">
    <source>
        <dbReference type="SAM" id="MobiDB-lite"/>
    </source>
</evidence>
<feature type="compositionally biased region" description="Low complexity" evidence="1">
    <location>
        <begin position="220"/>
        <end position="234"/>
    </location>
</feature>
<dbReference type="Pfam" id="PF06881">
    <property type="entry name" value="Elongin_A"/>
    <property type="match status" value="1"/>
</dbReference>
<dbReference type="GO" id="GO:0006368">
    <property type="term" value="P:transcription elongation by RNA polymerase II"/>
    <property type="evidence" value="ECO:0007669"/>
    <property type="project" value="InterPro"/>
</dbReference>
<feature type="compositionally biased region" description="Basic and acidic residues" evidence="1">
    <location>
        <begin position="263"/>
        <end position="273"/>
    </location>
</feature>
<dbReference type="KEGG" id="cten:18249820"/>
<evidence type="ECO:0000313" key="2">
    <source>
        <dbReference type="EMBL" id="EGV63032.1"/>
    </source>
</evidence>
<evidence type="ECO:0000313" key="3">
    <source>
        <dbReference type="Proteomes" id="UP000000707"/>
    </source>
</evidence>
<dbReference type="AlphaFoldDB" id="G3B6V6"/>
<gene>
    <name evidence="2" type="ORF">CANTEDRAFT_134868</name>
</gene>
<dbReference type="GeneID" id="18249820"/>
<protein>
    <recommendedName>
        <fullName evidence="4">Elongin-A</fullName>
    </recommendedName>
</protein>
<keyword evidence="3" id="KW-1185">Reference proteome</keyword>
<accession>G3B6V6</accession>
<organism evidence="3">
    <name type="scientific">Candida tenuis (strain ATCC 10573 / BCRC 21748 / CBS 615 / JCM 9827 / NBRC 10315 / NRRL Y-1498 / VKM Y-70)</name>
    <name type="common">Yeast</name>
    <name type="synonym">Yamadazyma tenuis</name>
    <dbReference type="NCBI Taxonomy" id="590646"/>
    <lineage>
        <taxon>Eukaryota</taxon>
        <taxon>Fungi</taxon>
        <taxon>Dikarya</taxon>
        <taxon>Ascomycota</taxon>
        <taxon>Saccharomycotina</taxon>
        <taxon>Pichiomycetes</taxon>
        <taxon>Debaryomycetaceae</taxon>
        <taxon>Yamadazyma</taxon>
    </lineage>
</organism>
<proteinExistence type="predicted"/>
<dbReference type="InterPro" id="IPR051870">
    <property type="entry name" value="Elongin-A_domain"/>
</dbReference>
<dbReference type="EMBL" id="GL996524">
    <property type="protein sequence ID" value="EGV63032.1"/>
    <property type="molecule type" value="Genomic_DNA"/>
</dbReference>
<dbReference type="GO" id="GO:0070449">
    <property type="term" value="C:elongin complex"/>
    <property type="evidence" value="ECO:0007669"/>
    <property type="project" value="InterPro"/>
</dbReference>
<feature type="compositionally biased region" description="Polar residues" evidence="1">
    <location>
        <begin position="252"/>
        <end position="262"/>
    </location>
</feature>
<name>G3B6V6_CANTC</name>
<dbReference type="InterPro" id="IPR010684">
    <property type="entry name" value="RNA_pol_II_trans_fac_SIII_A"/>
</dbReference>
<feature type="region of interest" description="Disordered" evidence="1">
    <location>
        <begin position="171"/>
        <end position="280"/>
    </location>
</feature>
<dbReference type="PANTHER" id="PTHR15141:SF76">
    <property type="entry name" value="TRANSCRIPTION ELONGATION FACTOR B POLYPEPTIDE 3"/>
    <property type="match status" value="1"/>
</dbReference>
<dbReference type="HOGENOM" id="CLU_857884_0_0_1"/>
<dbReference type="STRING" id="590646.G3B6V6"/>
<evidence type="ECO:0008006" key="4">
    <source>
        <dbReference type="Google" id="ProtNLM"/>
    </source>
</evidence>